<dbReference type="PANTHER" id="PTHR12728:SF0">
    <property type="entry name" value="RIBOSOME PRODUCTION FACTOR 2 HOMOLOG"/>
    <property type="match status" value="1"/>
</dbReference>
<proteinExistence type="inferred from homology"/>
<evidence type="ECO:0000256" key="1">
    <source>
        <dbReference type="ARBA" id="ARBA00004604"/>
    </source>
</evidence>
<comment type="caution">
    <text evidence="7">The sequence shown here is derived from an EMBL/GenBank/DDBJ whole genome shotgun (WGS) entry which is preliminary data.</text>
</comment>
<dbReference type="PROSITE" id="PS50833">
    <property type="entry name" value="BRIX"/>
    <property type="match status" value="1"/>
</dbReference>
<accession>A0AAD5S9Q2</accession>
<comment type="subcellular location">
    <subcellularLocation>
        <location evidence="1 4">Nucleus</location>
        <location evidence="1 4">Nucleolus</location>
    </subcellularLocation>
</comment>
<dbReference type="EMBL" id="JADGJD010000800">
    <property type="protein sequence ID" value="KAJ3048388.1"/>
    <property type="molecule type" value="Genomic_DNA"/>
</dbReference>
<evidence type="ECO:0000313" key="7">
    <source>
        <dbReference type="EMBL" id="KAJ3048388.1"/>
    </source>
</evidence>
<dbReference type="GO" id="GO:0000463">
    <property type="term" value="P:maturation of LSU-rRNA from tricistronic rRNA transcript (SSU-rRNA, 5.8S rRNA, LSU-rRNA)"/>
    <property type="evidence" value="ECO:0007669"/>
    <property type="project" value="TreeGrafter"/>
</dbReference>
<organism evidence="7 8">
    <name type="scientific">Rhizophlyctis rosea</name>
    <dbReference type="NCBI Taxonomy" id="64517"/>
    <lineage>
        <taxon>Eukaryota</taxon>
        <taxon>Fungi</taxon>
        <taxon>Fungi incertae sedis</taxon>
        <taxon>Chytridiomycota</taxon>
        <taxon>Chytridiomycota incertae sedis</taxon>
        <taxon>Chytridiomycetes</taxon>
        <taxon>Rhizophlyctidales</taxon>
        <taxon>Rhizophlyctidaceae</taxon>
        <taxon>Rhizophlyctis</taxon>
    </lineage>
</organism>
<evidence type="ECO:0000256" key="2">
    <source>
        <dbReference type="ARBA" id="ARBA00010782"/>
    </source>
</evidence>
<dbReference type="PANTHER" id="PTHR12728">
    <property type="entry name" value="BRIX DOMAIN CONTAINING PROTEIN"/>
    <property type="match status" value="1"/>
</dbReference>
<dbReference type="Proteomes" id="UP001212841">
    <property type="component" value="Unassembled WGS sequence"/>
</dbReference>
<dbReference type="InterPro" id="IPR039770">
    <property type="entry name" value="Rpf2"/>
</dbReference>
<keyword evidence="3 4" id="KW-0539">Nucleus</keyword>
<feature type="region of interest" description="Disordered" evidence="5">
    <location>
        <begin position="273"/>
        <end position="315"/>
    </location>
</feature>
<dbReference type="GO" id="GO:0005730">
    <property type="term" value="C:nucleolus"/>
    <property type="evidence" value="ECO:0007669"/>
    <property type="project" value="UniProtKB-SubCell"/>
</dbReference>
<feature type="domain" description="Brix" evidence="6">
    <location>
        <begin position="28"/>
        <end position="237"/>
    </location>
</feature>
<reference evidence="7" key="1">
    <citation type="submission" date="2020-05" db="EMBL/GenBank/DDBJ databases">
        <title>Phylogenomic resolution of chytrid fungi.</title>
        <authorList>
            <person name="Stajich J.E."/>
            <person name="Amses K."/>
            <person name="Simmons R."/>
            <person name="Seto K."/>
            <person name="Myers J."/>
            <person name="Bonds A."/>
            <person name="Quandt C.A."/>
            <person name="Barry K."/>
            <person name="Liu P."/>
            <person name="Grigoriev I."/>
            <person name="Longcore J.E."/>
            <person name="James T.Y."/>
        </authorList>
    </citation>
    <scope>NUCLEOTIDE SEQUENCE</scope>
    <source>
        <strain evidence="7">JEL0318</strain>
    </source>
</reference>
<keyword evidence="8" id="KW-1185">Reference proteome</keyword>
<dbReference type="GO" id="GO:0000027">
    <property type="term" value="P:ribosomal large subunit assembly"/>
    <property type="evidence" value="ECO:0007669"/>
    <property type="project" value="InterPro"/>
</dbReference>
<name>A0AAD5S9Q2_9FUNG</name>
<comment type="similarity">
    <text evidence="2 4">Belongs to the RPF2 family.</text>
</comment>
<evidence type="ECO:0000256" key="3">
    <source>
        <dbReference type="ARBA" id="ARBA00023242"/>
    </source>
</evidence>
<dbReference type="AlphaFoldDB" id="A0AAD5S9Q2"/>
<dbReference type="GO" id="GO:0019843">
    <property type="term" value="F:rRNA binding"/>
    <property type="evidence" value="ECO:0007669"/>
    <property type="project" value="UniProtKB-UniRule"/>
</dbReference>
<evidence type="ECO:0000256" key="4">
    <source>
        <dbReference type="RuleBase" id="RU367086"/>
    </source>
</evidence>
<dbReference type="Pfam" id="PF04427">
    <property type="entry name" value="Brix"/>
    <property type="match status" value="1"/>
</dbReference>
<evidence type="ECO:0000256" key="5">
    <source>
        <dbReference type="SAM" id="MobiDB-lite"/>
    </source>
</evidence>
<sequence>MLRTAKPRTAKGKRIQLAKEPQLIETTKQALFIRGTTTSQLVSSALKNLYQLKRPDGILFSKRNEVRPFEDPRPLEFFADKNDAAILVVASHSKKRPHNLVIARTFDNQVMDMVELGIEGGVSMEEFKGQKAAIGHRPLLLFHGDAFESHEDLRTVRSLFMDLYRGDATADLVNLSGLEHVISITAVGGTEGNKRIHMRVFTVHLKKSGTKLPRVELEEMGPSIDFVLRRYRLADKETWKMATKVPKQVKEKKEKNIEFDDIGDKFGRVHMGKQDLGKLQTRKMKGLKRAATDDEGDDAGEAVGSGKRQRAEDEE</sequence>
<dbReference type="SMART" id="SM00879">
    <property type="entry name" value="Brix"/>
    <property type="match status" value="1"/>
</dbReference>
<dbReference type="InterPro" id="IPR007109">
    <property type="entry name" value="Brix"/>
</dbReference>
<gene>
    <name evidence="7" type="primary">RPF2</name>
    <name evidence="7" type="ORF">HK097_010624</name>
</gene>
<protein>
    <recommendedName>
        <fullName evidence="4">Ribosome production factor 2 homolog</fullName>
    </recommendedName>
    <alternativeName>
        <fullName evidence="4">Ribosome biogenesis protein RPF2 homolog</fullName>
    </alternativeName>
</protein>
<evidence type="ECO:0000313" key="8">
    <source>
        <dbReference type="Proteomes" id="UP001212841"/>
    </source>
</evidence>
<evidence type="ECO:0000259" key="6">
    <source>
        <dbReference type="PROSITE" id="PS50833"/>
    </source>
</evidence>